<evidence type="ECO:0000313" key="3">
    <source>
        <dbReference type="EMBL" id="KAH0576370.1"/>
    </source>
</evidence>
<reference evidence="3" key="2">
    <citation type="submission" date="2020-12" db="EMBL/GenBank/DDBJ databases">
        <title>New Spironucleus salmonicida genome in near-complete chromosomes.</title>
        <authorList>
            <person name="Xu F."/>
            <person name="Kurt Z."/>
            <person name="Jimenez-Gonzalez A."/>
            <person name="Astvaldsson A."/>
            <person name="Andersson J.O."/>
            <person name="Svard S.G."/>
        </authorList>
    </citation>
    <scope>NUCLEOTIDE SEQUENCE</scope>
    <source>
        <strain evidence="3">ATCC 50377</strain>
    </source>
</reference>
<dbReference type="AlphaFoldDB" id="V6M1B8"/>
<dbReference type="Proteomes" id="UP000018208">
    <property type="component" value="Unassembled WGS sequence"/>
</dbReference>
<gene>
    <name evidence="2" type="ORF">SS50377_12927</name>
    <name evidence="3" type="ORF">SS50377_21933</name>
</gene>
<evidence type="ECO:0000256" key="1">
    <source>
        <dbReference type="SAM" id="MobiDB-lite"/>
    </source>
</evidence>
<evidence type="ECO:0000313" key="4">
    <source>
        <dbReference type="Proteomes" id="UP000018208"/>
    </source>
</evidence>
<dbReference type="EMBL" id="AUWU02000002">
    <property type="protein sequence ID" value="KAH0576370.1"/>
    <property type="molecule type" value="Genomic_DNA"/>
</dbReference>
<keyword evidence="4" id="KW-1185">Reference proteome</keyword>
<evidence type="ECO:0000313" key="2">
    <source>
        <dbReference type="EMBL" id="EST46974.1"/>
    </source>
</evidence>
<name>V6M1B8_9EUKA</name>
<sequence>MTYIQTIFGQQNFFFLVDYTLTALQIAQLITRFYPSRSAGEVVIHNGPTVISQEDRLAELCVNSESQWSVHFRVLVGTDEFSQPVHLEFFSDADDQELLLAQAREELQQKVMTYMQQQAEDEEKKKDEEQKAAFEAAQAKSKKK</sequence>
<protein>
    <submittedName>
        <fullName evidence="2">Uncharacterized protein</fullName>
    </submittedName>
</protein>
<feature type="compositionally biased region" description="Basic and acidic residues" evidence="1">
    <location>
        <begin position="122"/>
        <end position="132"/>
    </location>
</feature>
<accession>V6M1B8</accession>
<proteinExistence type="predicted"/>
<feature type="compositionally biased region" description="Low complexity" evidence="1">
    <location>
        <begin position="133"/>
        <end position="144"/>
    </location>
</feature>
<reference evidence="2 3" key="1">
    <citation type="journal article" date="2014" name="PLoS Genet.">
        <title>The Genome of Spironucleus salmonicida Highlights a Fish Pathogen Adapted to Fluctuating Environments.</title>
        <authorList>
            <person name="Xu F."/>
            <person name="Jerlstrom-Hultqvist J."/>
            <person name="Einarsson E."/>
            <person name="Astvaldsson A."/>
            <person name="Svard S.G."/>
            <person name="Andersson J.O."/>
        </authorList>
    </citation>
    <scope>NUCLEOTIDE SEQUENCE</scope>
    <source>
        <strain evidence="3">ATCC 50377</strain>
    </source>
</reference>
<dbReference type="EMBL" id="KI546053">
    <property type="protein sequence ID" value="EST46974.1"/>
    <property type="molecule type" value="Genomic_DNA"/>
</dbReference>
<organism evidence="2">
    <name type="scientific">Spironucleus salmonicida</name>
    <dbReference type="NCBI Taxonomy" id="348837"/>
    <lineage>
        <taxon>Eukaryota</taxon>
        <taxon>Metamonada</taxon>
        <taxon>Diplomonadida</taxon>
        <taxon>Hexamitidae</taxon>
        <taxon>Hexamitinae</taxon>
        <taxon>Spironucleus</taxon>
    </lineage>
</organism>
<dbReference type="VEuPathDB" id="GiardiaDB:SS50377_21933"/>
<feature type="region of interest" description="Disordered" evidence="1">
    <location>
        <begin position="114"/>
        <end position="144"/>
    </location>
</feature>